<dbReference type="Pfam" id="PF02631">
    <property type="entry name" value="RecX_HTH2"/>
    <property type="match status" value="1"/>
</dbReference>
<dbReference type="AlphaFoldDB" id="A0A4Y3TPP3"/>
<dbReference type="InterPro" id="IPR053924">
    <property type="entry name" value="RecX_HTH_2nd"/>
</dbReference>
<evidence type="ECO:0000256" key="5">
    <source>
        <dbReference type="SAM" id="MobiDB-lite"/>
    </source>
</evidence>
<feature type="region of interest" description="Disordered" evidence="5">
    <location>
        <begin position="1"/>
        <end position="30"/>
    </location>
</feature>
<evidence type="ECO:0000256" key="3">
    <source>
        <dbReference type="ARBA" id="ARBA00018111"/>
    </source>
</evidence>
<comment type="similarity">
    <text evidence="2">Belongs to the RecX family.</text>
</comment>
<dbReference type="RefSeq" id="WP_141374925.1">
    <property type="nucleotide sequence ID" value="NZ_BAPL01000016.1"/>
</dbReference>
<proteinExistence type="inferred from homology"/>
<reference evidence="7 8" key="1">
    <citation type="submission" date="2019-06" db="EMBL/GenBank/DDBJ databases">
        <title>Whole genome shotgun sequence of Acetobacter peroxydans NBRC 13755.</title>
        <authorList>
            <person name="Hosoyama A."/>
            <person name="Uohara A."/>
            <person name="Ohji S."/>
            <person name="Ichikawa N."/>
        </authorList>
    </citation>
    <scope>NUCLEOTIDE SEQUENCE [LARGE SCALE GENOMIC DNA]</scope>
    <source>
        <strain evidence="7 8">NBRC 13755</strain>
    </source>
</reference>
<name>A0A4Y3TPP3_9PROT</name>
<protein>
    <recommendedName>
        <fullName evidence="3">Regulatory protein RecX</fullName>
    </recommendedName>
</protein>
<gene>
    <name evidence="7" type="ORF">APE01nite_07780</name>
</gene>
<evidence type="ECO:0000259" key="6">
    <source>
        <dbReference type="Pfam" id="PF02631"/>
    </source>
</evidence>
<evidence type="ECO:0000256" key="2">
    <source>
        <dbReference type="ARBA" id="ARBA00009695"/>
    </source>
</evidence>
<keyword evidence="4" id="KW-0963">Cytoplasm</keyword>
<keyword evidence="8" id="KW-1185">Reference proteome</keyword>
<feature type="compositionally biased region" description="Acidic residues" evidence="5">
    <location>
        <begin position="200"/>
        <end position="212"/>
    </location>
</feature>
<dbReference type="Proteomes" id="UP000317730">
    <property type="component" value="Unassembled WGS sequence"/>
</dbReference>
<accession>A0A4Y3TPP3</accession>
<evidence type="ECO:0000256" key="1">
    <source>
        <dbReference type="ARBA" id="ARBA00004496"/>
    </source>
</evidence>
<sequence length="284" mass="30249">MIRARSLGRQARRKAVSGSGELAGPAAVPPAPDRAALREAALAHLARFGTTRQGLEQVLLRRVARWRAQAQAAGADGAGEQAQALAVVCAEIAQDMVRLGAVDDAAFAHARARRLVRTGRSSRAIEVHLAARGVAAPIRAQVMLGDEAESPPDEAVRGQEYGESDYGRGLSAAERELCAGLVLARKRRFGPFGSPAQEGPDTEGAVESESAEDWAAGEWDEDVPPKGPAARRTMRGGRRADARGVHRALGVLARAGFARDTAARVLEMTREEADEWLERLKAES</sequence>
<feature type="domain" description="RecX second three-helical" evidence="6">
    <location>
        <begin position="103"/>
        <end position="143"/>
    </location>
</feature>
<evidence type="ECO:0000313" key="8">
    <source>
        <dbReference type="Proteomes" id="UP000317730"/>
    </source>
</evidence>
<dbReference type="EMBL" id="BJMV01000003">
    <property type="protein sequence ID" value="GEB84981.1"/>
    <property type="molecule type" value="Genomic_DNA"/>
</dbReference>
<dbReference type="GO" id="GO:0005737">
    <property type="term" value="C:cytoplasm"/>
    <property type="evidence" value="ECO:0007669"/>
    <property type="project" value="UniProtKB-SubCell"/>
</dbReference>
<organism evidence="7 8">
    <name type="scientific">Acetobacter peroxydans</name>
    <dbReference type="NCBI Taxonomy" id="104098"/>
    <lineage>
        <taxon>Bacteria</taxon>
        <taxon>Pseudomonadati</taxon>
        <taxon>Pseudomonadota</taxon>
        <taxon>Alphaproteobacteria</taxon>
        <taxon>Acetobacterales</taxon>
        <taxon>Acetobacteraceae</taxon>
        <taxon>Acetobacter</taxon>
    </lineage>
</organism>
<evidence type="ECO:0000313" key="7">
    <source>
        <dbReference type="EMBL" id="GEB84981.1"/>
    </source>
</evidence>
<evidence type="ECO:0000256" key="4">
    <source>
        <dbReference type="ARBA" id="ARBA00022490"/>
    </source>
</evidence>
<feature type="region of interest" description="Disordered" evidence="5">
    <location>
        <begin position="190"/>
        <end position="240"/>
    </location>
</feature>
<comment type="subcellular location">
    <subcellularLocation>
        <location evidence="1">Cytoplasm</location>
    </subcellularLocation>
</comment>
<comment type="caution">
    <text evidence="7">The sequence shown here is derived from an EMBL/GenBank/DDBJ whole genome shotgun (WGS) entry which is preliminary data.</text>
</comment>
<dbReference type="OrthoDB" id="7282296at2"/>